<reference evidence="2" key="1">
    <citation type="submission" date="2023-03" db="EMBL/GenBank/DDBJ databases">
        <title>Massive genome expansion in bonnet fungi (Mycena s.s.) driven by repeated elements and novel gene families across ecological guilds.</title>
        <authorList>
            <consortium name="Lawrence Berkeley National Laboratory"/>
            <person name="Harder C.B."/>
            <person name="Miyauchi S."/>
            <person name="Viragh M."/>
            <person name="Kuo A."/>
            <person name="Thoen E."/>
            <person name="Andreopoulos B."/>
            <person name="Lu D."/>
            <person name="Skrede I."/>
            <person name="Drula E."/>
            <person name="Henrissat B."/>
            <person name="Morin E."/>
            <person name="Kohler A."/>
            <person name="Barry K."/>
            <person name="LaButti K."/>
            <person name="Morin E."/>
            <person name="Salamov A."/>
            <person name="Lipzen A."/>
            <person name="Mereny Z."/>
            <person name="Hegedus B."/>
            <person name="Baldrian P."/>
            <person name="Stursova M."/>
            <person name="Weitz H."/>
            <person name="Taylor A."/>
            <person name="Grigoriev I.V."/>
            <person name="Nagy L.G."/>
            <person name="Martin F."/>
            <person name="Kauserud H."/>
        </authorList>
    </citation>
    <scope>NUCLEOTIDE SEQUENCE</scope>
    <source>
        <strain evidence="2">9284</strain>
    </source>
</reference>
<proteinExistence type="predicted"/>
<keyword evidence="3" id="KW-1185">Reference proteome</keyword>
<evidence type="ECO:0000313" key="2">
    <source>
        <dbReference type="EMBL" id="KAJ7638326.1"/>
    </source>
</evidence>
<name>A0AAD7FR49_9AGAR</name>
<dbReference type="EMBL" id="JARKIF010000005">
    <property type="protein sequence ID" value="KAJ7638326.1"/>
    <property type="molecule type" value="Genomic_DNA"/>
</dbReference>
<gene>
    <name evidence="2" type="ORF">FB45DRAFT_902521</name>
</gene>
<dbReference type="Proteomes" id="UP001221142">
    <property type="component" value="Unassembled WGS sequence"/>
</dbReference>
<evidence type="ECO:0000256" key="1">
    <source>
        <dbReference type="SAM" id="SignalP"/>
    </source>
</evidence>
<organism evidence="2 3">
    <name type="scientific">Roridomyces roridus</name>
    <dbReference type="NCBI Taxonomy" id="1738132"/>
    <lineage>
        <taxon>Eukaryota</taxon>
        <taxon>Fungi</taxon>
        <taxon>Dikarya</taxon>
        <taxon>Basidiomycota</taxon>
        <taxon>Agaricomycotina</taxon>
        <taxon>Agaricomycetes</taxon>
        <taxon>Agaricomycetidae</taxon>
        <taxon>Agaricales</taxon>
        <taxon>Marasmiineae</taxon>
        <taxon>Mycenaceae</taxon>
        <taxon>Roridomyces</taxon>
    </lineage>
</organism>
<dbReference type="AlphaFoldDB" id="A0AAD7FR49"/>
<feature type="signal peptide" evidence="1">
    <location>
        <begin position="1"/>
        <end position="20"/>
    </location>
</feature>
<feature type="non-terminal residue" evidence="2">
    <location>
        <position position="82"/>
    </location>
</feature>
<feature type="chain" id="PRO_5041901790" evidence="1">
    <location>
        <begin position="21"/>
        <end position="82"/>
    </location>
</feature>
<accession>A0AAD7FR49</accession>
<protein>
    <submittedName>
        <fullName evidence="2">Uncharacterized protein</fullName>
    </submittedName>
</protein>
<comment type="caution">
    <text evidence="2">The sequence shown here is derived from an EMBL/GenBank/DDBJ whole genome shotgun (WGS) entry which is preliminary data.</text>
</comment>
<evidence type="ECO:0000313" key="3">
    <source>
        <dbReference type="Proteomes" id="UP001221142"/>
    </source>
</evidence>
<keyword evidence="1" id="KW-0732">Signal</keyword>
<sequence>MGAWCSHVLVPLARFRLLARLLVAGGGVAVYKLEDEDAIRTVSLTMSGASVSSICLLLGMLDDKDATYIYYSVLRFHPISFI</sequence>